<name>A0ABW8ASV1_9ACTN</name>
<evidence type="ECO:0000313" key="2">
    <source>
        <dbReference type="Proteomes" id="UP001612915"/>
    </source>
</evidence>
<dbReference type="EMBL" id="JBITLV010000007">
    <property type="protein sequence ID" value="MFI7589459.1"/>
    <property type="molecule type" value="Genomic_DNA"/>
</dbReference>
<proteinExistence type="predicted"/>
<dbReference type="Proteomes" id="UP001612915">
    <property type="component" value="Unassembled WGS sequence"/>
</dbReference>
<sequence length="108" mass="12444">MSRSHEHGLAALARIVEEFDIQDVSHELRWYASDHMLETMPYLQEIGTSDVSIHLAELALHRPELLREEAERLRDREVLVRRSAARLGLSLDEARSKLQQLFAPISES</sequence>
<keyword evidence="2" id="KW-1185">Reference proteome</keyword>
<protein>
    <submittedName>
        <fullName evidence="1">Uncharacterized protein</fullName>
    </submittedName>
</protein>
<evidence type="ECO:0000313" key="1">
    <source>
        <dbReference type="EMBL" id="MFI7589459.1"/>
    </source>
</evidence>
<accession>A0ABW8ASV1</accession>
<gene>
    <name evidence="1" type="ORF">ACIB24_20535</name>
</gene>
<comment type="caution">
    <text evidence="1">The sequence shown here is derived from an EMBL/GenBank/DDBJ whole genome shotgun (WGS) entry which is preliminary data.</text>
</comment>
<organism evidence="1 2">
    <name type="scientific">Spongisporangium articulatum</name>
    <dbReference type="NCBI Taxonomy" id="3362603"/>
    <lineage>
        <taxon>Bacteria</taxon>
        <taxon>Bacillati</taxon>
        <taxon>Actinomycetota</taxon>
        <taxon>Actinomycetes</taxon>
        <taxon>Kineosporiales</taxon>
        <taxon>Kineosporiaceae</taxon>
        <taxon>Spongisporangium</taxon>
    </lineage>
</organism>
<reference evidence="1 2" key="1">
    <citation type="submission" date="2024-10" db="EMBL/GenBank/DDBJ databases">
        <title>The Natural Products Discovery Center: Release of the First 8490 Sequenced Strains for Exploring Actinobacteria Biosynthetic Diversity.</title>
        <authorList>
            <person name="Kalkreuter E."/>
            <person name="Kautsar S.A."/>
            <person name="Yang D."/>
            <person name="Bader C.D."/>
            <person name="Teijaro C.N."/>
            <person name="Fluegel L."/>
            <person name="Davis C.M."/>
            <person name="Simpson J.R."/>
            <person name="Lauterbach L."/>
            <person name="Steele A.D."/>
            <person name="Gui C."/>
            <person name="Meng S."/>
            <person name="Li G."/>
            <person name="Viehrig K."/>
            <person name="Ye F."/>
            <person name="Su P."/>
            <person name="Kiefer A.F."/>
            <person name="Nichols A."/>
            <person name="Cepeda A.J."/>
            <person name="Yan W."/>
            <person name="Fan B."/>
            <person name="Jiang Y."/>
            <person name="Adhikari A."/>
            <person name="Zheng C.-J."/>
            <person name="Schuster L."/>
            <person name="Cowan T.M."/>
            <person name="Smanski M.J."/>
            <person name="Chevrette M.G."/>
            <person name="De Carvalho L.P.S."/>
            <person name="Shen B."/>
        </authorList>
    </citation>
    <scope>NUCLEOTIDE SEQUENCE [LARGE SCALE GENOMIC DNA]</scope>
    <source>
        <strain evidence="1 2">NPDC049639</strain>
    </source>
</reference>
<dbReference type="RefSeq" id="WP_398284047.1">
    <property type="nucleotide sequence ID" value="NZ_JBITLV010000007.1"/>
</dbReference>